<evidence type="ECO:0000259" key="1">
    <source>
        <dbReference type="Pfam" id="PF18676"/>
    </source>
</evidence>
<dbReference type="Proteomes" id="UP000887043">
    <property type="component" value="Unassembled WGS sequence"/>
</dbReference>
<feature type="domain" description="MBG" evidence="1">
    <location>
        <begin position="247"/>
        <end position="322"/>
    </location>
</feature>
<evidence type="ECO:0000313" key="3">
    <source>
        <dbReference type="Proteomes" id="UP000887043"/>
    </source>
</evidence>
<dbReference type="Pfam" id="PF13306">
    <property type="entry name" value="LRR_5"/>
    <property type="match status" value="1"/>
</dbReference>
<sequence>MFVMLAAILPLSVCADGVKVGDLYYILSGVEAYVTSDDVSAWHGDNYRAYSYTIPSTITYNGLSYTVTQIGDQVFGFSRAGYSSAASKITLPETLKKIGEYSFGYCSKLVSMVIPASVETMSSTSFSGCNVLRTMIYLGKNPPSNWTATSYTYVPDISSYSSPSARINNGAVYEMISFDNNTFSYTGNAPTTTWRNNVSGYTATLSMPTLKKDVGTYIEYIPVTFTNGQETFSTEVAYRYTIKSVELTAKVNDASRAYGDNNPAFNITYSGFINGDNESVITTKPTVTTTATPTSNVGTYPISLSGGVAQNYTLKYETGTLTITKAALEVSVNNATKVYGSENPAFTLNYSGLKNDETIPAWSASPNFKTTATVTSAVGSYPIEMTTGTPRNYEISGVTNGTLSITPAQLTIKAKDVSKIYYEENPSFTYVCTGFVNGDNASTALQVQPTLSTTANQTSNVGTYEIIAKDASSNNYNIVYAPGVFSIIKRPLVAKVGNFERIYGEENPSFTVEYEGFVGNDSENSLSIKPTAKSSAISTSNVGTYPINVSGGDATNYKFFYISGLLTVNKSEQTIEWNQDLSNVQVGSQVELTAVASSGLPVEYTMDSNNSASLYKVGSKTYIDCIAAGQILLRASQNGNNNYYGTPRVTNAINIVGNTIADPTLTIIQGEKGLIRTQVTKGSVYAFTIEATDGWKIHSVSFNDEDITGKLNDNNRFTTPNINTSTTLNVVYESSADGISSTKVSSAKILGTSFGIKVENARPNEVLKVYTIDGKLVKSQKLQSSEVDVELPNNETYIINLEDLRVKVRL</sequence>
<dbReference type="InterPro" id="IPR026906">
    <property type="entry name" value="LRR_5"/>
</dbReference>
<reference evidence="2" key="1">
    <citation type="submission" date="2021-08" db="EMBL/GenBank/DDBJ databases">
        <title>Prevotella lacticifex sp. nov., isolated from rumen of cow.</title>
        <authorList>
            <person name="Shinkai T."/>
            <person name="Ikeyama N."/>
            <person name="Kumagai M."/>
            <person name="Ohmori H."/>
            <person name="Sakamoto M."/>
            <person name="Ohkuma M."/>
            <person name="Mitsumori M."/>
        </authorList>
    </citation>
    <scope>NUCLEOTIDE SEQUENCE</scope>
    <source>
        <strain evidence="2">DSM 11371</strain>
    </source>
</reference>
<gene>
    <name evidence="2" type="ORF">PRRU23_27730</name>
</gene>
<comment type="caution">
    <text evidence="2">The sequence shown here is derived from an EMBL/GenBank/DDBJ whole genome shotgun (WGS) entry which is preliminary data.</text>
</comment>
<evidence type="ECO:0000313" key="2">
    <source>
        <dbReference type="EMBL" id="GJG29073.1"/>
    </source>
</evidence>
<feature type="domain" description="MBG" evidence="1">
    <location>
        <begin position="496"/>
        <end position="567"/>
    </location>
</feature>
<dbReference type="Pfam" id="PF18676">
    <property type="entry name" value="MBG_2"/>
    <property type="match status" value="4"/>
</dbReference>
<protein>
    <recommendedName>
        <fullName evidence="1">MBG domain-containing protein</fullName>
    </recommendedName>
</protein>
<organism evidence="2 3">
    <name type="scientific">Segatella bryantii</name>
    <name type="common">Prevotella bryantii</name>
    <dbReference type="NCBI Taxonomy" id="77095"/>
    <lineage>
        <taxon>Bacteria</taxon>
        <taxon>Pseudomonadati</taxon>
        <taxon>Bacteroidota</taxon>
        <taxon>Bacteroidia</taxon>
        <taxon>Bacteroidales</taxon>
        <taxon>Prevotellaceae</taxon>
        <taxon>Segatella</taxon>
    </lineage>
</organism>
<dbReference type="EMBL" id="BPTR01000002">
    <property type="protein sequence ID" value="GJG29073.1"/>
    <property type="molecule type" value="Genomic_DNA"/>
</dbReference>
<dbReference type="InterPro" id="IPR032675">
    <property type="entry name" value="LRR_dom_sf"/>
</dbReference>
<feature type="domain" description="MBG" evidence="1">
    <location>
        <begin position="410"/>
        <end position="486"/>
    </location>
</feature>
<feature type="domain" description="MBG" evidence="1">
    <location>
        <begin position="328"/>
        <end position="404"/>
    </location>
</feature>
<dbReference type="Gene3D" id="3.80.10.10">
    <property type="entry name" value="Ribonuclease Inhibitor"/>
    <property type="match status" value="1"/>
</dbReference>
<proteinExistence type="predicted"/>
<accession>A0AA37HZ77</accession>
<dbReference type="AlphaFoldDB" id="A0AA37HZ77"/>
<name>A0AA37HZ77_SEGBR</name>
<dbReference type="Gene3D" id="3.30.160.710">
    <property type="match status" value="4"/>
</dbReference>
<dbReference type="InterPro" id="IPR041286">
    <property type="entry name" value="MBG_2"/>
</dbReference>